<dbReference type="Gene3D" id="3.40.50.360">
    <property type="match status" value="1"/>
</dbReference>
<dbReference type="Proteomes" id="UP000533476">
    <property type="component" value="Unassembled WGS sequence"/>
</dbReference>
<dbReference type="RefSeq" id="WP_169097451.1">
    <property type="nucleotide sequence ID" value="NZ_JABBVZ010000012.1"/>
</dbReference>
<evidence type="ECO:0000313" key="2">
    <source>
        <dbReference type="Proteomes" id="UP000533476"/>
    </source>
</evidence>
<dbReference type="InterPro" id="IPR029039">
    <property type="entry name" value="Flavoprotein-like_sf"/>
</dbReference>
<dbReference type="AlphaFoldDB" id="A0A7Y0L4K4"/>
<keyword evidence="2" id="KW-1185">Reference proteome</keyword>
<proteinExistence type="predicted"/>
<reference evidence="1 2" key="1">
    <citation type="submission" date="2020-04" db="EMBL/GenBank/DDBJ databases">
        <authorList>
            <person name="Zhang R."/>
            <person name="Schippers A."/>
        </authorList>
    </citation>
    <scope>NUCLEOTIDE SEQUENCE [LARGE SCALE GENOMIC DNA]</scope>
    <source>
        <strain evidence="1 2">DSM 109850</strain>
    </source>
</reference>
<protein>
    <submittedName>
        <fullName evidence="1">NAD(P)H-dependent oxidoreductase</fullName>
    </submittedName>
</protein>
<organism evidence="1 2">
    <name type="scientific">Sulfobacillus harzensis</name>
    <dbReference type="NCBI Taxonomy" id="2729629"/>
    <lineage>
        <taxon>Bacteria</taxon>
        <taxon>Bacillati</taxon>
        <taxon>Bacillota</taxon>
        <taxon>Clostridia</taxon>
        <taxon>Eubacteriales</taxon>
        <taxon>Clostridiales Family XVII. Incertae Sedis</taxon>
        <taxon>Sulfobacillus</taxon>
    </lineage>
</organism>
<evidence type="ECO:0000313" key="1">
    <source>
        <dbReference type="EMBL" id="NMP21759.1"/>
    </source>
</evidence>
<dbReference type="EMBL" id="JABBVZ010000012">
    <property type="protein sequence ID" value="NMP21759.1"/>
    <property type="molecule type" value="Genomic_DNA"/>
</dbReference>
<accession>A0A7Y0L4K4</accession>
<comment type="caution">
    <text evidence="1">The sequence shown here is derived from an EMBL/GenBank/DDBJ whole genome shotgun (WGS) entry which is preliminary data.</text>
</comment>
<gene>
    <name evidence="1" type="ORF">HIJ39_05260</name>
</gene>
<name>A0A7Y0L4K4_9FIRM</name>
<sequence>MKQEWLAFVRIGNSGTLRVQMHLRQVLTFLNAKVVHRLEIGGPNS</sequence>